<keyword evidence="1" id="KW-0812">Transmembrane</keyword>
<gene>
    <name evidence="2" type="ORF">OSIN01602_LOCUS23033</name>
</gene>
<evidence type="ECO:0000313" key="2">
    <source>
        <dbReference type="EMBL" id="CAD9362851.1"/>
    </source>
</evidence>
<dbReference type="AlphaFoldDB" id="A0A7S2EYF6"/>
<sequence length="103" mass="12170">MVKKGKQWKRSDQLLTDELWESLLHRNGEFDLFSSLILGHLQSWFEKMVLLPLVSLLYFAWLLVLFGDARLMIITIHGTLFIFPSKPSLTVDLWENLLHRNIF</sequence>
<proteinExistence type="predicted"/>
<name>A0A7S2EYF6_TRICV</name>
<feature type="transmembrane region" description="Helical" evidence="1">
    <location>
        <begin position="48"/>
        <end position="66"/>
    </location>
</feature>
<organism evidence="2">
    <name type="scientific">Trieres chinensis</name>
    <name type="common">Marine centric diatom</name>
    <name type="synonym">Odontella sinensis</name>
    <dbReference type="NCBI Taxonomy" id="1514140"/>
    <lineage>
        <taxon>Eukaryota</taxon>
        <taxon>Sar</taxon>
        <taxon>Stramenopiles</taxon>
        <taxon>Ochrophyta</taxon>
        <taxon>Bacillariophyta</taxon>
        <taxon>Mediophyceae</taxon>
        <taxon>Biddulphiophycidae</taxon>
        <taxon>Eupodiscales</taxon>
        <taxon>Parodontellaceae</taxon>
        <taxon>Trieres</taxon>
    </lineage>
</organism>
<dbReference type="EMBL" id="HBGO01039740">
    <property type="protein sequence ID" value="CAD9362851.1"/>
    <property type="molecule type" value="Transcribed_RNA"/>
</dbReference>
<keyword evidence="1" id="KW-0472">Membrane</keyword>
<reference evidence="2" key="1">
    <citation type="submission" date="2021-01" db="EMBL/GenBank/DDBJ databases">
        <authorList>
            <person name="Corre E."/>
            <person name="Pelletier E."/>
            <person name="Niang G."/>
            <person name="Scheremetjew M."/>
            <person name="Finn R."/>
            <person name="Kale V."/>
            <person name="Holt S."/>
            <person name="Cochrane G."/>
            <person name="Meng A."/>
            <person name="Brown T."/>
            <person name="Cohen L."/>
        </authorList>
    </citation>
    <scope>NUCLEOTIDE SEQUENCE</scope>
    <source>
        <strain evidence="2">Grunow 1884</strain>
    </source>
</reference>
<keyword evidence="1" id="KW-1133">Transmembrane helix</keyword>
<accession>A0A7S2EYF6</accession>
<protein>
    <submittedName>
        <fullName evidence="2">Uncharacterized protein</fullName>
    </submittedName>
</protein>
<evidence type="ECO:0000256" key="1">
    <source>
        <dbReference type="SAM" id="Phobius"/>
    </source>
</evidence>